<dbReference type="InterPro" id="IPR014031">
    <property type="entry name" value="Ketoacyl_synth_C"/>
</dbReference>
<dbReference type="PROSITE" id="PS00606">
    <property type="entry name" value="KS3_1"/>
    <property type="match status" value="1"/>
</dbReference>
<dbReference type="SUPFAM" id="SSF53335">
    <property type="entry name" value="S-adenosyl-L-methionine-dependent methyltransferases"/>
    <property type="match status" value="1"/>
</dbReference>
<dbReference type="GO" id="GO:0016491">
    <property type="term" value="F:oxidoreductase activity"/>
    <property type="evidence" value="ECO:0007669"/>
    <property type="project" value="UniProtKB-KW"/>
</dbReference>
<dbReference type="Gene3D" id="3.90.180.10">
    <property type="entry name" value="Medium-chain alcohol dehydrogenases, catalytic domain"/>
    <property type="match status" value="1"/>
</dbReference>
<feature type="compositionally biased region" description="Polar residues" evidence="9">
    <location>
        <begin position="447"/>
        <end position="457"/>
    </location>
</feature>
<keyword evidence="3" id="KW-0808">Transferase</keyword>
<dbReference type="InterPro" id="IPR020807">
    <property type="entry name" value="PKS_DH"/>
</dbReference>
<dbReference type="SUPFAM" id="SSF47336">
    <property type="entry name" value="ACP-like"/>
    <property type="match status" value="1"/>
</dbReference>
<keyword evidence="7" id="KW-0012">Acyltransferase</keyword>
<dbReference type="Pfam" id="PF02801">
    <property type="entry name" value="Ketoacyl-synt_C"/>
    <property type="match status" value="1"/>
</dbReference>
<evidence type="ECO:0000259" key="12">
    <source>
        <dbReference type="PROSITE" id="PS52019"/>
    </source>
</evidence>
<dbReference type="PROSITE" id="PS52019">
    <property type="entry name" value="PKS_MFAS_DH"/>
    <property type="match status" value="1"/>
</dbReference>
<dbReference type="SMART" id="SM00829">
    <property type="entry name" value="PKS_ER"/>
    <property type="match status" value="1"/>
</dbReference>
<dbReference type="InterPro" id="IPR049900">
    <property type="entry name" value="PKS_mFAS_DH"/>
</dbReference>
<evidence type="ECO:0000259" key="10">
    <source>
        <dbReference type="PROSITE" id="PS50075"/>
    </source>
</evidence>
<dbReference type="PANTHER" id="PTHR43775">
    <property type="entry name" value="FATTY ACID SYNTHASE"/>
    <property type="match status" value="1"/>
</dbReference>
<dbReference type="InterPro" id="IPR042104">
    <property type="entry name" value="PKS_dehydratase_sf"/>
</dbReference>
<dbReference type="FunFam" id="3.40.50.720:FF:000209">
    <property type="entry name" value="Polyketide synthase Pks12"/>
    <property type="match status" value="1"/>
</dbReference>
<dbReference type="Gene3D" id="3.40.47.10">
    <property type="match status" value="1"/>
</dbReference>
<keyword evidence="5" id="KW-0560">Oxidoreductase</keyword>
<dbReference type="PROSITE" id="PS52004">
    <property type="entry name" value="KS3_2"/>
    <property type="match status" value="1"/>
</dbReference>
<dbReference type="Gene3D" id="3.40.366.10">
    <property type="entry name" value="Malonyl-Coenzyme A Acyl Carrier Protein, domain 2"/>
    <property type="match status" value="1"/>
</dbReference>
<feature type="region of interest" description="N-terminal hotdog fold" evidence="8">
    <location>
        <begin position="975"/>
        <end position="1114"/>
    </location>
</feature>
<dbReference type="Pfam" id="PF08659">
    <property type="entry name" value="KR"/>
    <property type="match status" value="1"/>
</dbReference>
<proteinExistence type="predicted"/>
<dbReference type="InterPro" id="IPR049551">
    <property type="entry name" value="PKS_DH_C"/>
</dbReference>
<dbReference type="GO" id="GO:1901336">
    <property type="term" value="P:lactone biosynthetic process"/>
    <property type="evidence" value="ECO:0007669"/>
    <property type="project" value="UniProtKB-ARBA"/>
</dbReference>
<dbReference type="Pfam" id="PF16197">
    <property type="entry name" value="KAsynt_C_assoc"/>
    <property type="match status" value="1"/>
</dbReference>
<dbReference type="InterPro" id="IPR020841">
    <property type="entry name" value="PKS_Beta-ketoAc_synthase_dom"/>
</dbReference>
<dbReference type="SUPFAM" id="SSF50129">
    <property type="entry name" value="GroES-like"/>
    <property type="match status" value="1"/>
</dbReference>
<evidence type="ECO:0000256" key="7">
    <source>
        <dbReference type="ARBA" id="ARBA00023315"/>
    </source>
</evidence>
<dbReference type="EMBL" id="JAUEDM010000001">
    <property type="protein sequence ID" value="KAK3329248.1"/>
    <property type="molecule type" value="Genomic_DNA"/>
</dbReference>
<dbReference type="SUPFAM" id="SSF55048">
    <property type="entry name" value="Probable ACP-binding domain of malonyl-CoA ACP transacylase"/>
    <property type="match status" value="1"/>
</dbReference>
<keyword evidence="4" id="KW-0521">NADP</keyword>
<gene>
    <name evidence="13" type="ORF">B0H66DRAFT_634456</name>
</gene>
<dbReference type="InterPro" id="IPR036291">
    <property type="entry name" value="NAD(P)-bd_dom_sf"/>
</dbReference>
<dbReference type="PANTHER" id="PTHR43775:SF29">
    <property type="entry name" value="ASPERFURANONE POLYKETIDE SYNTHASE AFOG-RELATED"/>
    <property type="match status" value="1"/>
</dbReference>
<dbReference type="InterPro" id="IPR032821">
    <property type="entry name" value="PKS_assoc"/>
</dbReference>
<evidence type="ECO:0000256" key="4">
    <source>
        <dbReference type="ARBA" id="ARBA00022857"/>
    </source>
</evidence>
<dbReference type="SUPFAM" id="SSF53901">
    <property type="entry name" value="Thiolase-like"/>
    <property type="match status" value="1"/>
</dbReference>
<dbReference type="InterPro" id="IPR001227">
    <property type="entry name" value="Ac_transferase_dom_sf"/>
</dbReference>
<name>A0AAE0IQ08_9PEZI</name>
<dbReference type="InterPro" id="IPR020843">
    <property type="entry name" value="ER"/>
</dbReference>
<dbReference type="InterPro" id="IPR011032">
    <property type="entry name" value="GroES-like_sf"/>
</dbReference>
<evidence type="ECO:0000256" key="3">
    <source>
        <dbReference type="ARBA" id="ARBA00022679"/>
    </source>
</evidence>
<dbReference type="SMART" id="SM00822">
    <property type="entry name" value="PKS_KR"/>
    <property type="match status" value="1"/>
</dbReference>
<protein>
    <recommendedName>
        <fullName evidence="15">Polyketide synthase</fullName>
    </recommendedName>
</protein>
<dbReference type="InterPro" id="IPR016035">
    <property type="entry name" value="Acyl_Trfase/lysoPLipase"/>
</dbReference>
<dbReference type="InterPro" id="IPR057326">
    <property type="entry name" value="KR_dom"/>
</dbReference>
<dbReference type="Pfam" id="PF00550">
    <property type="entry name" value="PP-binding"/>
    <property type="match status" value="1"/>
</dbReference>
<keyword evidence="6" id="KW-0511">Multifunctional enzyme</keyword>
<evidence type="ECO:0000256" key="5">
    <source>
        <dbReference type="ARBA" id="ARBA00023002"/>
    </source>
</evidence>
<dbReference type="InterPro" id="IPR009081">
    <property type="entry name" value="PP-bd_ACP"/>
</dbReference>
<evidence type="ECO:0000256" key="9">
    <source>
        <dbReference type="SAM" id="MobiDB-lite"/>
    </source>
</evidence>
<dbReference type="SUPFAM" id="SSF52151">
    <property type="entry name" value="FabD/lysophospholipase-like"/>
    <property type="match status" value="1"/>
</dbReference>
<dbReference type="GO" id="GO:0004312">
    <property type="term" value="F:fatty acid synthase activity"/>
    <property type="evidence" value="ECO:0007669"/>
    <property type="project" value="TreeGrafter"/>
</dbReference>
<dbReference type="InterPro" id="IPR013149">
    <property type="entry name" value="ADH-like_C"/>
</dbReference>
<evidence type="ECO:0000256" key="6">
    <source>
        <dbReference type="ARBA" id="ARBA00023268"/>
    </source>
</evidence>
<dbReference type="InterPro" id="IPR036736">
    <property type="entry name" value="ACP-like_sf"/>
</dbReference>
<organism evidence="13 14">
    <name type="scientific">Apodospora peruviana</name>
    <dbReference type="NCBI Taxonomy" id="516989"/>
    <lineage>
        <taxon>Eukaryota</taxon>
        <taxon>Fungi</taxon>
        <taxon>Dikarya</taxon>
        <taxon>Ascomycota</taxon>
        <taxon>Pezizomycotina</taxon>
        <taxon>Sordariomycetes</taxon>
        <taxon>Sordariomycetidae</taxon>
        <taxon>Sordariales</taxon>
        <taxon>Lasiosphaeriaceae</taxon>
        <taxon>Apodospora</taxon>
    </lineage>
</organism>
<dbReference type="InterPro" id="IPR013968">
    <property type="entry name" value="PKS_KR"/>
</dbReference>
<reference evidence="13" key="1">
    <citation type="journal article" date="2023" name="Mol. Phylogenet. Evol.">
        <title>Genome-scale phylogeny and comparative genomics of the fungal order Sordariales.</title>
        <authorList>
            <person name="Hensen N."/>
            <person name="Bonometti L."/>
            <person name="Westerberg I."/>
            <person name="Brannstrom I.O."/>
            <person name="Guillou S."/>
            <person name="Cros-Aarteil S."/>
            <person name="Calhoun S."/>
            <person name="Haridas S."/>
            <person name="Kuo A."/>
            <person name="Mondo S."/>
            <person name="Pangilinan J."/>
            <person name="Riley R."/>
            <person name="LaButti K."/>
            <person name="Andreopoulos B."/>
            <person name="Lipzen A."/>
            <person name="Chen C."/>
            <person name="Yan M."/>
            <person name="Daum C."/>
            <person name="Ng V."/>
            <person name="Clum A."/>
            <person name="Steindorff A."/>
            <person name="Ohm R.A."/>
            <person name="Martin F."/>
            <person name="Silar P."/>
            <person name="Natvig D.O."/>
            <person name="Lalanne C."/>
            <person name="Gautier V."/>
            <person name="Ament-Velasquez S.L."/>
            <person name="Kruys A."/>
            <person name="Hutchinson M.I."/>
            <person name="Powell A.J."/>
            <person name="Barry K."/>
            <person name="Miller A.N."/>
            <person name="Grigoriev I.V."/>
            <person name="Debuchy R."/>
            <person name="Gladieux P."/>
            <person name="Hiltunen Thoren M."/>
            <person name="Johannesson H."/>
        </authorList>
    </citation>
    <scope>NUCLEOTIDE SEQUENCE</scope>
    <source>
        <strain evidence="13">CBS 118394</strain>
    </source>
</reference>
<feature type="compositionally biased region" description="Low complexity" evidence="9">
    <location>
        <begin position="469"/>
        <end position="486"/>
    </location>
</feature>
<dbReference type="InterPro" id="IPR014043">
    <property type="entry name" value="Acyl_transferase_dom"/>
</dbReference>
<evidence type="ECO:0000313" key="13">
    <source>
        <dbReference type="EMBL" id="KAK3329248.1"/>
    </source>
</evidence>
<feature type="domain" description="PKS/mFAS DH" evidence="12">
    <location>
        <begin position="975"/>
        <end position="1296"/>
    </location>
</feature>
<evidence type="ECO:0008006" key="15">
    <source>
        <dbReference type="Google" id="ProtNLM"/>
    </source>
</evidence>
<dbReference type="CDD" id="cd02440">
    <property type="entry name" value="AdoMet_MTases"/>
    <property type="match status" value="1"/>
</dbReference>
<dbReference type="GO" id="GO:0031177">
    <property type="term" value="F:phosphopantetheine binding"/>
    <property type="evidence" value="ECO:0007669"/>
    <property type="project" value="InterPro"/>
</dbReference>
<dbReference type="SMART" id="SM00827">
    <property type="entry name" value="PKS_AT"/>
    <property type="match status" value="1"/>
</dbReference>
<dbReference type="Gene3D" id="3.10.129.110">
    <property type="entry name" value="Polyketide synthase dehydratase"/>
    <property type="match status" value="1"/>
</dbReference>
<dbReference type="SMART" id="SM00825">
    <property type="entry name" value="PKS_KS"/>
    <property type="match status" value="1"/>
</dbReference>
<dbReference type="Pfam" id="PF14765">
    <property type="entry name" value="PS-DH"/>
    <property type="match status" value="1"/>
</dbReference>
<evidence type="ECO:0000313" key="14">
    <source>
        <dbReference type="Proteomes" id="UP001283341"/>
    </source>
</evidence>
<dbReference type="InterPro" id="IPR050091">
    <property type="entry name" value="PKS_NRPS_Biosynth_Enz"/>
</dbReference>
<keyword evidence="2" id="KW-0597">Phosphoprotein</keyword>
<dbReference type="Gene3D" id="3.40.50.720">
    <property type="entry name" value="NAD(P)-binding Rossmann-like Domain"/>
    <property type="match status" value="2"/>
</dbReference>
<dbReference type="PROSITE" id="PS50075">
    <property type="entry name" value="CARRIER"/>
    <property type="match status" value="1"/>
</dbReference>
<dbReference type="InterPro" id="IPR018201">
    <property type="entry name" value="Ketoacyl_synth_AS"/>
</dbReference>
<evidence type="ECO:0000259" key="11">
    <source>
        <dbReference type="PROSITE" id="PS52004"/>
    </source>
</evidence>
<dbReference type="Gene3D" id="3.30.70.3290">
    <property type="match status" value="1"/>
</dbReference>
<feature type="domain" description="Ketosynthase family 3 (KS3)" evidence="11">
    <location>
        <begin position="1"/>
        <end position="426"/>
    </location>
</feature>
<reference evidence="13" key="2">
    <citation type="submission" date="2023-06" db="EMBL/GenBank/DDBJ databases">
        <authorList>
            <consortium name="Lawrence Berkeley National Laboratory"/>
            <person name="Haridas S."/>
            <person name="Hensen N."/>
            <person name="Bonometti L."/>
            <person name="Westerberg I."/>
            <person name="Brannstrom I.O."/>
            <person name="Guillou S."/>
            <person name="Cros-Aarteil S."/>
            <person name="Calhoun S."/>
            <person name="Kuo A."/>
            <person name="Mondo S."/>
            <person name="Pangilinan J."/>
            <person name="Riley R."/>
            <person name="Labutti K."/>
            <person name="Andreopoulos B."/>
            <person name="Lipzen A."/>
            <person name="Chen C."/>
            <person name="Yanf M."/>
            <person name="Daum C."/>
            <person name="Ng V."/>
            <person name="Clum A."/>
            <person name="Steindorff A."/>
            <person name="Ohm R."/>
            <person name="Martin F."/>
            <person name="Silar P."/>
            <person name="Natvig D."/>
            <person name="Lalanne C."/>
            <person name="Gautier V."/>
            <person name="Ament-Velasquez S.L."/>
            <person name="Kruys A."/>
            <person name="Hutchinson M.I."/>
            <person name="Powell A.J."/>
            <person name="Barry K."/>
            <person name="Miller A.N."/>
            <person name="Grigoriev I.V."/>
            <person name="Debuchy R."/>
            <person name="Gladieux P."/>
            <person name="Thoren M.H."/>
            <person name="Johannesson H."/>
        </authorList>
    </citation>
    <scope>NUCLEOTIDE SEQUENCE</scope>
    <source>
        <strain evidence="13">CBS 118394</strain>
    </source>
</reference>
<accession>A0AAE0IQ08</accession>
<evidence type="ECO:0000256" key="8">
    <source>
        <dbReference type="PROSITE-ProRule" id="PRU01363"/>
    </source>
</evidence>
<dbReference type="GO" id="GO:0006633">
    <property type="term" value="P:fatty acid biosynthetic process"/>
    <property type="evidence" value="ECO:0007669"/>
    <property type="project" value="InterPro"/>
</dbReference>
<keyword evidence="14" id="KW-1185">Reference proteome</keyword>
<dbReference type="InterPro" id="IPR014030">
    <property type="entry name" value="Ketoacyl_synth_N"/>
</dbReference>
<dbReference type="Pfam" id="PF00109">
    <property type="entry name" value="ketoacyl-synt"/>
    <property type="match status" value="1"/>
</dbReference>
<dbReference type="Pfam" id="PF00107">
    <property type="entry name" value="ADH_zinc_N"/>
    <property type="match status" value="1"/>
</dbReference>
<dbReference type="Gene3D" id="3.40.50.150">
    <property type="entry name" value="Vaccinia Virus protein VP39"/>
    <property type="match status" value="1"/>
</dbReference>
<feature type="domain" description="Carrier" evidence="10">
    <location>
        <begin position="2578"/>
        <end position="2652"/>
    </location>
</feature>
<feature type="active site" description="Proton acceptor; for dehydratase activity" evidence="8">
    <location>
        <position position="1007"/>
    </location>
</feature>
<feature type="region of interest" description="Disordered" evidence="9">
    <location>
        <begin position="447"/>
        <end position="486"/>
    </location>
</feature>
<sequence length="2653" mass="288313">MEPYAIVGVSFRMPQDALDESSLWEVLENRRNLVTDWPEDRVSVDSFHDGGSKKLNTLHGRGAHFLKQDPSVFDAPFFSITAKEAACMDPQQRWALETTYHAFESAGIPVESIRGSRTAVFGGSMTNDYATMLSRDADTVPRQAIMGTATCLLANRVSWYFHLTGPSVQVDTACSSSMVALDMACQSMRSGDATAAVVVGTSALLTPDSALFLGNMNFLSPDSKCFSFDERANGYSRGEGVVVLVLKPLADAVRDGHVIRAVVRATASNQDGRTPILTAPSASAQEALVRHVYAKAGLSFDETRYCEAHGTGTPTGDPTEMAAIGRVFRPHRSGEDPLFVGSIKPNVGHLEGAAGLAGVVKSILILEKGIIPPNALFEKLNPNIDAKFHNIEVPAQRTPWPTSGLRRVSVNSFGFGGSNAHVILDDAGHYLQDNGLVGGHHNCDMSPSPSLATTNVDHANGHGMNGDENGNAVNGHTVNGNTTNGINAHTNRNIQSLKKAKLLVWSAADSAAVQRMLAAYRDYYDANIAKDDNKLDRLAYTLAARRSTMPWRTFAVMDAQQGSGLPTPSTMKPVRASTSKTATAFVFTGQGAQYAGMGMELLQYFVFEESLRKSDEIFKSLGCGLSMVGEIRSGHNLNSPEFCQPWCTALQIALIELLSSFGVAPAAVVGHSSGEIAAAYAIGALSHESACKVAYYRGQVAGKLSSENRGGAMMSVNLAESEISACLDDLGKILDTDVGGSVNIACVNSPTNVTLSGPDEIIDSLKRHLDQQGTFAHKLNTGGVAYHSPAMREVAAEYLELMGNLETDLARMKDISMVSSVTGKIVTPKVLATAQYWVDNLVSPVRFSDALQRLTSTTSGQAIPLPLGINAITDLVEIGPHAALRRPVRDIVSASLRYHAVLERTKSPVQTTLEFLGTLFCHGYPVSILTANQQTAQDRISYLIDCPPYPFDHGRRYWSESRISKDFRLRAHTPGYLLGRRAHDWNELQPRWRNWLSVEAMPWLADHVISGATVCPGSGMLVMAIEAARCQMAKAGRKISGFRVTDARFLTPIRVGESLQEATETELHLRPVLQASDTMRAVSRSEISIFSRTHDSDRFVESFRTMVQIEYEDETAANPVTVALDNDFHQIRQQVEGSGSSCAQKVDSSAFYAFCEEHGTQYGDSFRLLDGIAWDGNHISVGRIDMASAKRHYDTQDESPVHPAVLDATLQLILTQLSQGLSDADTPTVVPRRLANMWISTNVWDKASLQLSSTLHSNDTRTMNGDVSIYALSDDGSPLCAIEHLILAGVSRGGPKTPKQGDMDIRPERPLLYNIAWKPQLSSLGGNELQRFCDDAAVLVEGGLDEAEAMTLYPKMDLSMRMAARKALETLTPADLERAPAHMHKYVAAMKHRLQLPPPAGKPEFTDQELEAFLQECDIEECDWKIFPAVARSLPSILRGETDPLELMFNSHAAEAFYSRIAGDHMRDGRLRAFLELAAHENPNQKILEVGAGTGGLTRHILDALRALEAETCRASFGSFTYTDISPVFFETAREKFFSGKWCQDREIVFKMLNVEQQVPDEEGGQYDMIIAGNVIHATADMVATLRNVRRLLKPGGQFVLWEITSPESESLNTAFGSIEGWWNGIEPWREFGPLADEQRWDGLLRENGFSGNTLLLRDFESDVCHLSSIIVSMAVDDDVPEEKQLVLNGGASHDNGVTTNGATLHESDEEDSHALVVLVDLDSEHSQHATNLLEQMIEEYPTLKTAQLADINEHWTAPKDAVVVSLLEFGAPNLTNMSEEGFNRLRHIIQGIINMLWVTSPWTFNNDTDTVAHDDAHLAVAKGFLRSMRSEFETDKHIVTLSIESMPPSSVGRDGVAGMIMNVAKKCFWNNPASPEVEFVVRNGQLIIGRLMRELELDAGRVARIAPQTKMEPWQSGPHLVLEVGTPGMLDTLQFVEDSSPPDLAPDEVEIVAAAWPLSFRDVFVALGKLGGNEPLGFECAGTVSRRGNAVSSDIHVGDRVVMVQPGCMGSHPRAPDHCVFKIPDHLSFNEAISAINPCATAYHALVNVARLQPSDKILIHAATGSTGQMAVRIAKFLVGAEVYATVGSAAKKELLVRELGIPEDHIFYSRNASFAKDVMRATNGKGVDVVLNSLSGDGLRASWECVAPYGRFLEIGKVDIQANSALPMASFAKNVTFAAIDLLHIVQTDNQMIRRLIDKVLELTANGISNNNGRAAGIPTPLHTYPVSDIEKAFRYMQSGENTGRTIVTMSPEDQVTKFVLHKSTWTFSPNASYLVAGGLGGLGRTMIRWMADKGAKYLIVPSPTGMSSPAAAEAVAELTSRGVRVVATACDVSSQTELSALLADCLASGMPPIKGCINAAMTLQDSIFDNMTHAQWQRTIRSKVDTSWNLHQALPPSTTDFFILLSSIAGIYGTVAQCNYAAGCTFQDHLARLRSTVPDSKTSVSLNLGWMRTIGIIAEREQYRRYRHDAGDMAPVEAEDLIALLDHYCDPTLSSVDTAHSQLLVGAITPAHFRARGEKVSSGAMSRPLFSGFDSTVLLTGIQTASDAAGQGVTVTLDPAVQFQQAGEDKEARCAVVVGAVKTKLARALGVAAEEIDVGKMLSDYGTDSLMAVELRNWIKRDFGADVAVFDIMGAKSIVAVGELVSARAP</sequence>
<dbReference type="SMART" id="SM00826">
    <property type="entry name" value="PKS_DH"/>
    <property type="match status" value="1"/>
</dbReference>
<dbReference type="InterPro" id="IPR049552">
    <property type="entry name" value="PKS_DH_N"/>
</dbReference>
<dbReference type="CDD" id="cd05195">
    <property type="entry name" value="enoyl_red"/>
    <property type="match status" value="1"/>
</dbReference>
<dbReference type="GO" id="GO:0044550">
    <property type="term" value="P:secondary metabolite biosynthetic process"/>
    <property type="evidence" value="ECO:0007669"/>
    <property type="project" value="TreeGrafter"/>
</dbReference>
<dbReference type="Pfam" id="PF08242">
    <property type="entry name" value="Methyltransf_12"/>
    <property type="match status" value="1"/>
</dbReference>
<feature type="region of interest" description="C-terminal hotdog fold" evidence="8">
    <location>
        <begin position="1143"/>
        <end position="1296"/>
    </location>
</feature>
<dbReference type="InterPro" id="IPR029063">
    <property type="entry name" value="SAM-dependent_MTases_sf"/>
</dbReference>
<dbReference type="Proteomes" id="UP001283341">
    <property type="component" value="Unassembled WGS sequence"/>
</dbReference>
<dbReference type="InterPro" id="IPR013217">
    <property type="entry name" value="Methyltransf_12"/>
</dbReference>
<dbReference type="InterPro" id="IPR016036">
    <property type="entry name" value="Malonyl_transacylase_ACP-bd"/>
</dbReference>
<dbReference type="Gene3D" id="1.10.1200.10">
    <property type="entry name" value="ACP-like"/>
    <property type="match status" value="1"/>
</dbReference>
<evidence type="ECO:0000256" key="2">
    <source>
        <dbReference type="ARBA" id="ARBA00022553"/>
    </source>
</evidence>
<dbReference type="GO" id="GO:0004315">
    <property type="term" value="F:3-oxoacyl-[acyl-carrier-protein] synthase activity"/>
    <property type="evidence" value="ECO:0007669"/>
    <property type="project" value="InterPro"/>
</dbReference>
<dbReference type="InterPro" id="IPR020806">
    <property type="entry name" value="PKS_PP-bd"/>
</dbReference>
<dbReference type="SUPFAM" id="SSF51735">
    <property type="entry name" value="NAD(P)-binding Rossmann-fold domains"/>
    <property type="match status" value="2"/>
</dbReference>
<keyword evidence="1" id="KW-0596">Phosphopantetheine</keyword>
<feature type="active site" description="Proton donor; for dehydratase activity" evidence="8">
    <location>
        <position position="1207"/>
    </location>
</feature>
<dbReference type="Pfam" id="PF21089">
    <property type="entry name" value="PKS_DH_N"/>
    <property type="match status" value="1"/>
</dbReference>
<dbReference type="Pfam" id="PF00698">
    <property type="entry name" value="Acyl_transf_1"/>
    <property type="match status" value="1"/>
</dbReference>
<dbReference type="CDD" id="cd00833">
    <property type="entry name" value="PKS"/>
    <property type="match status" value="1"/>
</dbReference>
<dbReference type="InterPro" id="IPR016039">
    <property type="entry name" value="Thiolase-like"/>
</dbReference>
<comment type="caution">
    <text evidence="13">The sequence shown here is derived from an EMBL/GenBank/DDBJ whole genome shotgun (WGS) entry which is preliminary data.</text>
</comment>
<dbReference type="SMART" id="SM00823">
    <property type="entry name" value="PKS_PP"/>
    <property type="match status" value="1"/>
</dbReference>
<evidence type="ECO:0000256" key="1">
    <source>
        <dbReference type="ARBA" id="ARBA00022450"/>
    </source>
</evidence>